<evidence type="ECO:0000256" key="5">
    <source>
        <dbReference type="ARBA" id="ARBA00022448"/>
    </source>
</evidence>
<name>A0A090AJX4_9GAMM</name>
<dbReference type="InterPro" id="IPR009056">
    <property type="entry name" value="Cyt_c-like_dom"/>
</dbReference>
<dbReference type="Gene3D" id="1.10.760.10">
    <property type="entry name" value="Cytochrome c-like domain"/>
    <property type="match status" value="3"/>
</dbReference>
<keyword evidence="7" id="KW-0808">Transferase</keyword>
<dbReference type="GO" id="GO:0016669">
    <property type="term" value="F:oxidoreductase activity, acting on a sulfur group of donors, cytochrome as acceptor"/>
    <property type="evidence" value="ECO:0007669"/>
    <property type="project" value="InterPro"/>
</dbReference>
<dbReference type="GO" id="GO:0070069">
    <property type="term" value="C:cytochrome complex"/>
    <property type="evidence" value="ECO:0007669"/>
    <property type="project" value="InterPro"/>
</dbReference>
<proteinExistence type="inferred from homology"/>
<evidence type="ECO:0000256" key="19">
    <source>
        <dbReference type="ARBA" id="ARBA00048423"/>
    </source>
</evidence>
<dbReference type="GO" id="GO:0046872">
    <property type="term" value="F:metal ion binding"/>
    <property type="evidence" value="ECO:0007669"/>
    <property type="project" value="UniProtKB-KW"/>
</dbReference>
<evidence type="ECO:0000313" key="22">
    <source>
        <dbReference type="EMBL" id="BAP55877.1"/>
    </source>
</evidence>
<keyword evidence="8 20" id="KW-0479">Metal-binding</keyword>
<keyword evidence="6 20" id="KW-0349">Heme</keyword>
<dbReference type="InterPro" id="IPR025710">
    <property type="entry name" value="SoxA"/>
</dbReference>
<dbReference type="Proteomes" id="UP000031623">
    <property type="component" value="Chromosome"/>
</dbReference>
<dbReference type="GO" id="GO:0019417">
    <property type="term" value="P:sulfur oxidation"/>
    <property type="evidence" value="ECO:0007669"/>
    <property type="project" value="InterPro"/>
</dbReference>
<reference evidence="22 23" key="1">
    <citation type="journal article" date="2014" name="ISME J.">
        <title>Ecophysiology of Thioploca ingrica as revealed by the complete genome sequence supplemented with proteomic evidence.</title>
        <authorList>
            <person name="Kojima H."/>
            <person name="Ogura Y."/>
            <person name="Yamamoto N."/>
            <person name="Togashi T."/>
            <person name="Mori H."/>
            <person name="Watanabe T."/>
            <person name="Nemoto F."/>
            <person name="Kurokawa K."/>
            <person name="Hayashi T."/>
            <person name="Fukui M."/>
        </authorList>
    </citation>
    <scope>NUCLEOTIDE SEQUENCE [LARGE SCALE GENOMIC DNA]</scope>
</reference>
<evidence type="ECO:0000256" key="20">
    <source>
        <dbReference type="PROSITE-ProRule" id="PRU00433"/>
    </source>
</evidence>
<dbReference type="GO" id="GO:0020037">
    <property type="term" value="F:heme binding"/>
    <property type="evidence" value="ECO:0007669"/>
    <property type="project" value="InterPro"/>
</dbReference>
<evidence type="ECO:0000256" key="17">
    <source>
        <dbReference type="ARBA" id="ARBA00032318"/>
    </source>
</evidence>
<dbReference type="OrthoDB" id="9808312at2"/>
<evidence type="ECO:0000256" key="2">
    <source>
        <dbReference type="ARBA" id="ARBA00011530"/>
    </source>
</evidence>
<evidence type="ECO:0000256" key="10">
    <source>
        <dbReference type="ARBA" id="ARBA00022764"/>
    </source>
</evidence>
<comment type="subcellular location">
    <subcellularLocation>
        <location evidence="1">Periplasm</location>
    </subcellularLocation>
</comment>
<dbReference type="PROSITE" id="PS51007">
    <property type="entry name" value="CYTC"/>
    <property type="match status" value="1"/>
</dbReference>
<evidence type="ECO:0000256" key="3">
    <source>
        <dbReference type="ARBA" id="ARBA00012408"/>
    </source>
</evidence>
<sequence length="412" mass="47247">MRSPLRKYKWLVVILSLIMPTLGIATEISVTVPLDLDQPTYAVPWKRYSQWVPTDWSNYSQLRQEIARPVSFIQHVETPIKGNPDKGKKLIADRNKGNCAVCHLLPEEKLPGNVGINISTIGTWQRTDEYLFNYIYDPRIYNPSTVMPPWGAHEVLTKAEIQDIVAYFKTLTKPVQFADPLENPDKRPIPVEDRNNLDELENPAMFAVKLGEKLYNQPGPRGKSCRDCHDNPQQTFVTWAVRMPKVEPRLNKVIGVEEFVTRHARATTGAEYLAQTEENLAMAIYLRYLANGQVISIDKNDDNTRIALRRGEKLMDRKIGQLNLACNDCHHTSANKWLRGQYLGDFVGMLDHFPTYRTSRTEIWDIRKRFQWCNVSVRANELPPDAPEYGDLELYLTIANNGRTLSVPGIRN</sequence>
<evidence type="ECO:0000256" key="9">
    <source>
        <dbReference type="ARBA" id="ARBA00022729"/>
    </source>
</evidence>
<keyword evidence="11" id="KW-0249">Electron transport</keyword>
<comment type="catalytic activity">
    <reaction evidence="19">
        <text>S-sulfanyl-L-cysteinyl-[SoxY protein] + thiosulfate + 2 Fe(III)-[cytochrome c] = S-(2-sulfodisulfanyl)-L-cysteinyl-[SoxY protein] + 2 Fe(II)-[cytochrome c] + 2 H(+)</text>
        <dbReference type="Rhea" id="RHEA:51224"/>
        <dbReference type="Rhea" id="RHEA-COMP:10350"/>
        <dbReference type="Rhea" id="RHEA-COMP:14399"/>
        <dbReference type="Rhea" id="RHEA-COMP:14689"/>
        <dbReference type="Rhea" id="RHEA-COMP:14690"/>
        <dbReference type="ChEBI" id="CHEBI:15378"/>
        <dbReference type="ChEBI" id="CHEBI:29033"/>
        <dbReference type="ChEBI" id="CHEBI:29034"/>
        <dbReference type="ChEBI" id="CHEBI:33542"/>
        <dbReference type="ChEBI" id="CHEBI:61963"/>
        <dbReference type="ChEBI" id="CHEBI:140664"/>
        <dbReference type="EC" id="2.8.5.2"/>
    </reaction>
</comment>
<keyword evidence="23" id="KW-1185">Reference proteome</keyword>
<evidence type="ECO:0000313" key="23">
    <source>
        <dbReference type="Proteomes" id="UP000031623"/>
    </source>
</evidence>
<evidence type="ECO:0000259" key="21">
    <source>
        <dbReference type="PROSITE" id="PS51007"/>
    </source>
</evidence>
<dbReference type="NCBIfam" id="TIGR04484">
    <property type="entry name" value="thiosulf_SoxA"/>
    <property type="match status" value="1"/>
</dbReference>
<dbReference type="STRING" id="40754.THII_1580"/>
<dbReference type="HOGENOM" id="CLU_666769_0_0_6"/>
<comment type="subunit">
    <text evidence="2">Heterodimer of SoxA and SoxX.</text>
</comment>
<evidence type="ECO:0000256" key="16">
    <source>
        <dbReference type="ARBA" id="ARBA00032236"/>
    </source>
</evidence>
<gene>
    <name evidence="22" type="ORF">THII_1580</name>
</gene>
<evidence type="ECO:0000256" key="14">
    <source>
        <dbReference type="ARBA" id="ARBA00030174"/>
    </source>
</evidence>
<evidence type="ECO:0000256" key="11">
    <source>
        <dbReference type="ARBA" id="ARBA00022982"/>
    </source>
</evidence>
<evidence type="ECO:0000256" key="8">
    <source>
        <dbReference type="ARBA" id="ARBA00022723"/>
    </source>
</evidence>
<dbReference type="InterPro" id="IPR036909">
    <property type="entry name" value="Cyt_c-like_dom_sf"/>
</dbReference>
<dbReference type="GO" id="GO:0009055">
    <property type="term" value="F:electron transfer activity"/>
    <property type="evidence" value="ECO:0007669"/>
    <property type="project" value="InterPro"/>
</dbReference>
<evidence type="ECO:0000256" key="13">
    <source>
        <dbReference type="ARBA" id="ARBA00025746"/>
    </source>
</evidence>
<evidence type="ECO:0000256" key="6">
    <source>
        <dbReference type="ARBA" id="ARBA00022617"/>
    </source>
</evidence>
<comment type="catalytic activity">
    <reaction evidence="18">
        <text>L-cysteinyl-[SoxY protein] + thiosulfate + 2 Fe(III)-[cytochrome c] = S-sulfosulfanyl-L-cysteinyl-[SoxY protein] + 2 Fe(II)-[cytochrome c] + 2 H(+)</text>
        <dbReference type="Rhea" id="RHEA:56720"/>
        <dbReference type="Rhea" id="RHEA-COMP:10350"/>
        <dbReference type="Rhea" id="RHEA-COMP:14328"/>
        <dbReference type="Rhea" id="RHEA-COMP:14399"/>
        <dbReference type="Rhea" id="RHEA-COMP:14691"/>
        <dbReference type="ChEBI" id="CHEBI:15378"/>
        <dbReference type="ChEBI" id="CHEBI:29033"/>
        <dbReference type="ChEBI" id="CHEBI:29034"/>
        <dbReference type="ChEBI" id="CHEBI:29950"/>
        <dbReference type="ChEBI" id="CHEBI:33542"/>
        <dbReference type="ChEBI" id="CHEBI:139321"/>
        <dbReference type="EC" id="2.8.5.2"/>
    </reaction>
</comment>
<dbReference type="KEGG" id="tig:THII_1580"/>
<dbReference type="EC" id="2.8.5.2" evidence="3"/>
<protein>
    <recommendedName>
        <fullName evidence="4">L-cysteine S-thiosulfotransferase subunit SoxA</fullName>
        <ecNumber evidence="3">2.8.5.2</ecNumber>
    </recommendedName>
    <alternativeName>
        <fullName evidence="16">Protein SoxA</fullName>
    </alternativeName>
    <alternativeName>
        <fullName evidence="17">SoxAX cytochrome complex subunit A</fullName>
    </alternativeName>
    <alternativeName>
        <fullName evidence="15">Sulfur oxidizing protein A</fullName>
    </alternativeName>
    <alternativeName>
        <fullName evidence="14">Thiosulfate-oxidizing multienzyme system protein SoxA</fullName>
    </alternativeName>
</protein>
<evidence type="ECO:0000256" key="18">
    <source>
        <dbReference type="ARBA" id="ARBA00048077"/>
    </source>
</evidence>
<dbReference type="Pfam" id="PF13442">
    <property type="entry name" value="Cytochrome_CBB3"/>
    <property type="match status" value="1"/>
</dbReference>
<dbReference type="GO" id="GO:0016740">
    <property type="term" value="F:transferase activity"/>
    <property type="evidence" value="ECO:0007669"/>
    <property type="project" value="UniProtKB-KW"/>
</dbReference>
<keyword evidence="5" id="KW-0813">Transport</keyword>
<dbReference type="AlphaFoldDB" id="A0A090AJX4"/>
<feature type="domain" description="Cytochrome c" evidence="21">
    <location>
        <begin position="82"/>
        <end position="172"/>
    </location>
</feature>
<evidence type="ECO:0000256" key="12">
    <source>
        <dbReference type="ARBA" id="ARBA00023004"/>
    </source>
</evidence>
<evidence type="ECO:0000256" key="1">
    <source>
        <dbReference type="ARBA" id="ARBA00004418"/>
    </source>
</evidence>
<organism evidence="22 23">
    <name type="scientific">Thioploca ingrica</name>
    <dbReference type="NCBI Taxonomy" id="40754"/>
    <lineage>
        <taxon>Bacteria</taxon>
        <taxon>Pseudomonadati</taxon>
        <taxon>Pseudomonadota</taxon>
        <taxon>Gammaproteobacteria</taxon>
        <taxon>Thiotrichales</taxon>
        <taxon>Thiotrichaceae</taxon>
        <taxon>Thioploca</taxon>
    </lineage>
</organism>
<evidence type="ECO:0000256" key="7">
    <source>
        <dbReference type="ARBA" id="ARBA00022679"/>
    </source>
</evidence>
<dbReference type="NCBIfam" id="TIGR04485">
    <property type="entry name" value="thiosulf_SoxX"/>
    <property type="match status" value="1"/>
</dbReference>
<accession>A0A090AJX4</accession>
<evidence type="ECO:0000256" key="4">
    <source>
        <dbReference type="ARBA" id="ARBA00019364"/>
    </source>
</evidence>
<keyword evidence="10" id="KW-0574">Periplasm</keyword>
<evidence type="ECO:0000256" key="15">
    <source>
        <dbReference type="ARBA" id="ARBA00030833"/>
    </source>
</evidence>
<keyword evidence="9" id="KW-0732">Signal</keyword>
<dbReference type="Pfam" id="PF21342">
    <property type="entry name" value="SoxA-TsdA_cyt-c"/>
    <property type="match status" value="1"/>
</dbReference>
<comment type="similarity">
    <text evidence="13">Belongs to the SoxA family.</text>
</comment>
<dbReference type="EMBL" id="AP014633">
    <property type="protein sequence ID" value="BAP55877.1"/>
    <property type="molecule type" value="Genomic_DNA"/>
</dbReference>
<keyword evidence="12 20" id="KW-0408">Iron</keyword>
<dbReference type="SUPFAM" id="SSF46626">
    <property type="entry name" value="Cytochrome c"/>
    <property type="match status" value="3"/>
</dbReference>
<dbReference type="InterPro" id="IPR030999">
    <property type="entry name" value="Thiosulf_SoxX"/>
</dbReference>
<dbReference type="GO" id="GO:0042597">
    <property type="term" value="C:periplasmic space"/>
    <property type="evidence" value="ECO:0007669"/>
    <property type="project" value="UniProtKB-SubCell"/>
</dbReference>